<protein>
    <submittedName>
        <fullName evidence="1">Uncharacterized protein</fullName>
    </submittedName>
</protein>
<name>A0A819H7C6_9BILA</name>
<evidence type="ECO:0000313" key="2">
    <source>
        <dbReference type="Proteomes" id="UP000663874"/>
    </source>
</evidence>
<sequence>CVHFNNVDWYYN</sequence>
<reference evidence="1" key="1">
    <citation type="submission" date="2021-02" db="EMBL/GenBank/DDBJ databases">
        <authorList>
            <person name="Nowell W R."/>
        </authorList>
    </citation>
    <scope>NUCLEOTIDE SEQUENCE</scope>
</reference>
<accession>A0A819H7C6</accession>
<gene>
    <name evidence="1" type="ORF">FNK824_LOCUS20381</name>
</gene>
<evidence type="ECO:0000313" key="1">
    <source>
        <dbReference type="EMBL" id="CAF3897305.1"/>
    </source>
</evidence>
<proteinExistence type="predicted"/>
<organism evidence="1 2">
    <name type="scientific">Rotaria sordida</name>
    <dbReference type="NCBI Taxonomy" id="392033"/>
    <lineage>
        <taxon>Eukaryota</taxon>
        <taxon>Metazoa</taxon>
        <taxon>Spiralia</taxon>
        <taxon>Gnathifera</taxon>
        <taxon>Rotifera</taxon>
        <taxon>Eurotatoria</taxon>
        <taxon>Bdelloidea</taxon>
        <taxon>Philodinida</taxon>
        <taxon>Philodinidae</taxon>
        <taxon>Rotaria</taxon>
    </lineage>
</organism>
<dbReference type="EMBL" id="CAJOBE010003728">
    <property type="protein sequence ID" value="CAF3897305.1"/>
    <property type="molecule type" value="Genomic_DNA"/>
</dbReference>
<feature type="non-terminal residue" evidence="1">
    <location>
        <position position="1"/>
    </location>
</feature>
<comment type="caution">
    <text evidence="1">The sequence shown here is derived from an EMBL/GenBank/DDBJ whole genome shotgun (WGS) entry which is preliminary data.</text>
</comment>
<dbReference type="Proteomes" id="UP000663874">
    <property type="component" value="Unassembled WGS sequence"/>
</dbReference>